<evidence type="ECO:0000313" key="2">
    <source>
        <dbReference type="Proteomes" id="UP000825935"/>
    </source>
</evidence>
<dbReference type="AlphaFoldDB" id="A0A8T2RET5"/>
<gene>
    <name evidence="1" type="ORF">KP509_28G070200</name>
</gene>
<evidence type="ECO:0000313" key="1">
    <source>
        <dbReference type="EMBL" id="KAH7294411.1"/>
    </source>
</evidence>
<dbReference type="InterPro" id="IPR021109">
    <property type="entry name" value="Peptidase_aspartic_dom_sf"/>
</dbReference>
<dbReference type="Proteomes" id="UP000825935">
    <property type="component" value="Chromosome 28"/>
</dbReference>
<dbReference type="Gene3D" id="2.40.70.10">
    <property type="entry name" value="Acid Proteases"/>
    <property type="match status" value="2"/>
</dbReference>
<comment type="caution">
    <text evidence="1">The sequence shown here is derived from an EMBL/GenBank/DDBJ whole genome shotgun (WGS) entry which is preliminary data.</text>
</comment>
<dbReference type="EMBL" id="CM035433">
    <property type="protein sequence ID" value="KAH7294411.1"/>
    <property type="molecule type" value="Genomic_DNA"/>
</dbReference>
<dbReference type="Pfam" id="PF13650">
    <property type="entry name" value="Asp_protease_2"/>
    <property type="match status" value="1"/>
</dbReference>
<organism evidence="1 2">
    <name type="scientific">Ceratopteris richardii</name>
    <name type="common">Triangle waterfern</name>
    <dbReference type="NCBI Taxonomy" id="49495"/>
    <lineage>
        <taxon>Eukaryota</taxon>
        <taxon>Viridiplantae</taxon>
        <taxon>Streptophyta</taxon>
        <taxon>Embryophyta</taxon>
        <taxon>Tracheophyta</taxon>
        <taxon>Polypodiopsida</taxon>
        <taxon>Polypodiidae</taxon>
        <taxon>Polypodiales</taxon>
        <taxon>Pteridineae</taxon>
        <taxon>Pteridaceae</taxon>
        <taxon>Parkerioideae</taxon>
        <taxon>Ceratopteris</taxon>
    </lineage>
</organism>
<dbReference type="OMA" id="NEEFTHE"/>
<protein>
    <submittedName>
        <fullName evidence="1">Uncharacterized protein</fullName>
    </submittedName>
</protein>
<proteinExistence type="predicted"/>
<accession>A0A8T2RET5</accession>
<sequence>MALKYTAVAAMGMRTACIRHRKAVLRLLEHGAGNPFLNVRWTSSFTGDVNAVHPIVFERKFHAFTNCKNRASISGQVQAESQNIGVDWMENTENIQLISTALGMEHYFANEVVVLRGKAMVCGIESEWTLQWGMNGSFHEMFKNEELTFEWGYDGKIIWHADAAGRVSRLELDEGEVRLLSTWIRTGFWVTEEAQKHLDIQQERAGLSAVLHSPEKELIFSVKLKNKQVVAHVIVDKDTCLPMRMSFQKFCFRDRWKFSNWKTLLSDRDCRYPIFSSRASSSVGQENFKIVKVLVEVHEGLETKLPIGYPGSVTIPRDSQLHPQILLDNSCPSSVQMRYAKSGHYMVRPIVDGKEAGYFILDTGTGCLAINRKKAMQLGMHGFGEVYATSISGSGVMRTQFFRGKSFEIGPLKIINPMFMEVNIDKLLKDVDGLCGFDLFHGSVVEMSPKHRTLSIYNPAEYSSIVKTKKYQLQWQRMFLFDNVPHVLAKVNGKEVILMVDTGAAGACLMFPSNLVEGFDDPEVDAPTVYRGRRMMVSQADYGNVGKFEIAGHVFSDVVGLVPNKSAQKMGMSSYCAGIFCTEMLEHFTIIFDYAGRRIAFLDQRRKKSK</sequence>
<name>A0A8T2RET5_CERRI</name>
<keyword evidence="2" id="KW-1185">Reference proteome</keyword>
<dbReference type="OrthoDB" id="2018659at2759"/>
<reference evidence="1" key="1">
    <citation type="submission" date="2021-08" db="EMBL/GenBank/DDBJ databases">
        <title>WGS assembly of Ceratopteris richardii.</title>
        <authorList>
            <person name="Marchant D.B."/>
            <person name="Chen G."/>
            <person name="Jenkins J."/>
            <person name="Shu S."/>
            <person name="Leebens-Mack J."/>
            <person name="Grimwood J."/>
            <person name="Schmutz J."/>
            <person name="Soltis P."/>
            <person name="Soltis D."/>
            <person name="Chen Z.-H."/>
        </authorList>
    </citation>
    <scope>NUCLEOTIDE SEQUENCE</scope>
    <source>
        <strain evidence="1">Whitten #5841</strain>
        <tissue evidence="1">Leaf</tissue>
    </source>
</reference>